<dbReference type="KEGG" id="barh:WN72_14190"/>
<reference evidence="1 2" key="1">
    <citation type="submission" date="2018-06" db="EMBL/GenBank/DDBJ databases">
        <title>Comparative genomics of Bradyrhizobium nodulating Arachidis hypogaea.</title>
        <authorList>
            <person name="Li Y."/>
        </authorList>
    </citation>
    <scope>NUCLEOTIDE SEQUENCE [LARGE SCALE GENOMIC DNA]</scope>
    <source>
        <strain evidence="1 2">CCBAU 051107</strain>
    </source>
</reference>
<proteinExistence type="predicted"/>
<evidence type="ECO:0000313" key="1">
    <source>
        <dbReference type="EMBL" id="QOZ67332.1"/>
    </source>
</evidence>
<dbReference type="EMBL" id="CP030050">
    <property type="protein sequence ID" value="QOZ67332.1"/>
    <property type="molecule type" value="Genomic_DNA"/>
</dbReference>
<evidence type="ECO:0000313" key="2">
    <source>
        <dbReference type="Proteomes" id="UP000594015"/>
    </source>
</evidence>
<protein>
    <submittedName>
        <fullName evidence="1">Uncharacterized protein</fullName>
    </submittedName>
</protein>
<dbReference type="AlphaFoldDB" id="A0AAE7NL23"/>
<organism evidence="1 2">
    <name type="scientific">Bradyrhizobium arachidis</name>
    <dbReference type="NCBI Taxonomy" id="858423"/>
    <lineage>
        <taxon>Bacteria</taxon>
        <taxon>Pseudomonadati</taxon>
        <taxon>Pseudomonadota</taxon>
        <taxon>Alphaproteobacteria</taxon>
        <taxon>Hyphomicrobiales</taxon>
        <taxon>Nitrobacteraceae</taxon>
        <taxon>Bradyrhizobium</taxon>
    </lineage>
</organism>
<accession>A0AAE7NL23</accession>
<name>A0AAE7NL23_9BRAD</name>
<dbReference type="Proteomes" id="UP000594015">
    <property type="component" value="Chromosome"/>
</dbReference>
<gene>
    <name evidence="1" type="ORF">WN72_14190</name>
</gene>
<sequence length="46" mass="5439">MWFSVMTINLSDRPHSRCRSCSKAGNCKIQSCEKWNNQWTVFKSSR</sequence>